<dbReference type="PANTHER" id="PTHR43229:SF2">
    <property type="entry name" value="NODULATION PROTEIN J"/>
    <property type="match status" value="1"/>
</dbReference>
<dbReference type="STRING" id="1070870.SAMN05444351_1247"/>
<feature type="transmembrane region" description="Helical" evidence="6">
    <location>
        <begin position="203"/>
        <end position="221"/>
    </location>
</feature>
<dbReference type="PIRSF" id="PIRSF006648">
    <property type="entry name" value="DrrB"/>
    <property type="match status" value="1"/>
</dbReference>
<dbReference type="AlphaFoldDB" id="A0A1M5FHS3"/>
<evidence type="ECO:0000313" key="8">
    <source>
        <dbReference type="EMBL" id="SHF91036.1"/>
    </source>
</evidence>
<dbReference type="Pfam" id="PF01061">
    <property type="entry name" value="ABC2_membrane"/>
    <property type="match status" value="1"/>
</dbReference>
<keyword evidence="4 6" id="KW-0472">Membrane</keyword>
<evidence type="ECO:0000256" key="5">
    <source>
        <dbReference type="ARBA" id="ARBA00023251"/>
    </source>
</evidence>
<dbReference type="PRINTS" id="PR00164">
    <property type="entry name" value="ABC2TRNSPORT"/>
</dbReference>
<feature type="transmembrane region" description="Helical" evidence="6">
    <location>
        <begin position="142"/>
        <end position="162"/>
    </location>
</feature>
<keyword evidence="6" id="KW-1003">Cell membrane</keyword>
<keyword evidence="5" id="KW-0046">Antibiotic resistance</keyword>
<protein>
    <recommendedName>
        <fullName evidence="6">Transport permease protein</fullName>
    </recommendedName>
</protein>
<dbReference type="GO" id="GO:0043190">
    <property type="term" value="C:ATP-binding cassette (ABC) transporter complex"/>
    <property type="evidence" value="ECO:0007669"/>
    <property type="project" value="InterPro"/>
</dbReference>
<keyword evidence="6" id="KW-0813">Transport</keyword>
<keyword evidence="3 6" id="KW-1133">Transmembrane helix</keyword>
<feature type="transmembrane region" description="Helical" evidence="6">
    <location>
        <begin position="168"/>
        <end position="191"/>
    </location>
</feature>
<comment type="similarity">
    <text evidence="6">Belongs to the ABC-2 integral membrane protein family.</text>
</comment>
<feature type="transmembrane region" description="Helical" evidence="6">
    <location>
        <begin position="50"/>
        <end position="75"/>
    </location>
</feature>
<evidence type="ECO:0000256" key="4">
    <source>
        <dbReference type="ARBA" id="ARBA00023136"/>
    </source>
</evidence>
<accession>A0A1M5FHS3</accession>
<feature type="domain" description="ABC transmembrane type-2" evidence="7">
    <location>
        <begin position="51"/>
        <end position="281"/>
    </location>
</feature>
<dbReference type="InterPro" id="IPR000412">
    <property type="entry name" value="ABC_2_transport"/>
</dbReference>
<name>A0A1M5FHS3_9ACTN</name>
<dbReference type="Proteomes" id="UP000184471">
    <property type="component" value="Unassembled WGS sequence"/>
</dbReference>
<reference evidence="8 9" key="1">
    <citation type="submission" date="2016-11" db="EMBL/GenBank/DDBJ databases">
        <authorList>
            <person name="Jaros S."/>
            <person name="Januszkiewicz K."/>
            <person name="Wedrychowicz H."/>
        </authorList>
    </citation>
    <scope>NUCLEOTIDE SEQUENCE [LARGE SCALE GENOMIC DNA]</scope>
    <source>
        <strain evidence="8 9">DSM 45408</strain>
    </source>
</reference>
<dbReference type="RefSeq" id="WP_245794321.1">
    <property type="nucleotide sequence ID" value="NZ_FQVX01000001.1"/>
</dbReference>
<evidence type="ECO:0000259" key="7">
    <source>
        <dbReference type="PROSITE" id="PS51012"/>
    </source>
</evidence>
<keyword evidence="2 6" id="KW-0812">Transmembrane</keyword>
<dbReference type="GO" id="GO:0046677">
    <property type="term" value="P:response to antibiotic"/>
    <property type="evidence" value="ECO:0007669"/>
    <property type="project" value="UniProtKB-KW"/>
</dbReference>
<evidence type="ECO:0000256" key="1">
    <source>
        <dbReference type="ARBA" id="ARBA00004141"/>
    </source>
</evidence>
<evidence type="ECO:0000313" key="9">
    <source>
        <dbReference type="Proteomes" id="UP000184471"/>
    </source>
</evidence>
<sequence length="284" mass="30439">MTASPTPATPAPAIPAPVALLLRVVPLYPLSPRRAGQLVYRNLLVARRSWLVFVSGFFEPFFYLLSIGVGIGALVGDVVTDTGAALTYQEFVAPALLASAAMNGAVYDAVFNLYFKLRHAKTYDAVLATPLSAADTAVGETVWALLRGAVYSTAFLLVMLAMGLVGSWWALLALPAAVLIGFAFAAVGLAATTWLRGWQDFEFVQVAVLPLFLFSTTFYPLSTYPRALQVLVECTPLYHGIELVRGLVTGDVRWGLLGSAAYLVVMGVAGLAVGARRLERLLLR</sequence>
<evidence type="ECO:0000256" key="6">
    <source>
        <dbReference type="RuleBase" id="RU361157"/>
    </source>
</evidence>
<evidence type="ECO:0000256" key="2">
    <source>
        <dbReference type="ARBA" id="ARBA00022692"/>
    </source>
</evidence>
<dbReference type="InterPro" id="IPR047817">
    <property type="entry name" value="ABC2_TM_bact-type"/>
</dbReference>
<feature type="transmembrane region" description="Helical" evidence="6">
    <location>
        <begin position="95"/>
        <end position="115"/>
    </location>
</feature>
<dbReference type="PROSITE" id="PS51012">
    <property type="entry name" value="ABC_TM2"/>
    <property type="match status" value="1"/>
</dbReference>
<dbReference type="GO" id="GO:0140359">
    <property type="term" value="F:ABC-type transporter activity"/>
    <property type="evidence" value="ECO:0007669"/>
    <property type="project" value="InterPro"/>
</dbReference>
<keyword evidence="9" id="KW-1185">Reference proteome</keyword>
<comment type="subcellular location">
    <subcellularLocation>
        <location evidence="6">Cell membrane</location>
        <topology evidence="6">Multi-pass membrane protein</topology>
    </subcellularLocation>
    <subcellularLocation>
        <location evidence="1">Membrane</location>
        <topology evidence="1">Multi-pass membrane protein</topology>
    </subcellularLocation>
</comment>
<organism evidence="8 9">
    <name type="scientific">Geodermatophilus nigrescens</name>
    <dbReference type="NCBI Taxonomy" id="1070870"/>
    <lineage>
        <taxon>Bacteria</taxon>
        <taxon>Bacillati</taxon>
        <taxon>Actinomycetota</taxon>
        <taxon>Actinomycetes</taxon>
        <taxon>Geodermatophilales</taxon>
        <taxon>Geodermatophilaceae</taxon>
        <taxon>Geodermatophilus</taxon>
    </lineage>
</organism>
<dbReference type="InterPro" id="IPR051784">
    <property type="entry name" value="Nod_factor_ABC_transporter"/>
</dbReference>
<evidence type="ECO:0000256" key="3">
    <source>
        <dbReference type="ARBA" id="ARBA00022989"/>
    </source>
</evidence>
<dbReference type="PANTHER" id="PTHR43229">
    <property type="entry name" value="NODULATION PROTEIN J"/>
    <property type="match status" value="1"/>
</dbReference>
<dbReference type="InterPro" id="IPR013525">
    <property type="entry name" value="ABC2_TM"/>
</dbReference>
<gene>
    <name evidence="8" type="ORF">SAMN05444351_1247</name>
</gene>
<proteinExistence type="inferred from homology"/>
<feature type="transmembrane region" description="Helical" evidence="6">
    <location>
        <begin position="254"/>
        <end position="275"/>
    </location>
</feature>
<dbReference type="EMBL" id="FQVX01000001">
    <property type="protein sequence ID" value="SHF91036.1"/>
    <property type="molecule type" value="Genomic_DNA"/>
</dbReference>